<feature type="transmembrane region" description="Helical" evidence="3">
    <location>
        <begin position="377"/>
        <end position="399"/>
    </location>
</feature>
<keyword evidence="3" id="KW-1133">Transmembrane helix</keyword>
<dbReference type="Proteomes" id="UP000309676">
    <property type="component" value="Unassembled WGS sequence"/>
</dbReference>
<gene>
    <name evidence="4" type="ORF">FE782_10195</name>
</gene>
<dbReference type="RefSeq" id="WP_138193992.1">
    <property type="nucleotide sequence ID" value="NZ_VCIW01000005.1"/>
</dbReference>
<dbReference type="EMBL" id="VCIW01000005">
    <property type="protein sequence ID" value="TLS52336.1"/>
    <property type="molecule type" value="Genomic_DNA"/>
</dbReference>
<feature type="transmembrane region" description="Helical" evidence="3">
    <location>
        <begin position="351"/>
        <end position="371"/>
    </location>
</feature>
<evidence type="ECO:0000256" key="2">
    <source>
        <dbReference type="ARBA" id="ARBA00023136"/>
    </source>
</evidence>
<feature type="transmembrane region" description="Helical" evidence="3">
    <location>
        <begin position="321"/>
        <end position="339"/>
    </location>
</feature>
<comment type="similarity">
    <text evidence="1">Belongs to the GerABKA family.</text>
</comment>
<evidence type="ECO:0000313" key="4">
    <source>
        <dbReference type="EMBL" id="TLS52336.1"/>
    </source>
</evidence>
<dbReference type="PIRSF" id="PIRSF005690">
    <property type="entry name" value="GerBA"/>
    <property type="match status" value="1"/>
</dbReference>
<evidence type="ECO:0000256" key="3">
    <source>
        <dbReference type="SAM" id="Phobius"/>
    </source>
</evidence>
<name>A0A5R9GDC7_9BACL</name>
<evidence type="ECO:0000256" key="1">
    <source>
        <dbReference type="ARBA" id="ARBA00005278"/>
    </source>
</evidence>
<feature type="transmembrane region" description="Helical" evidence="3">
    <location>
        <begin position="406"/>
        <end position="430"/>
    </location>
</feature>
<dbReference type="OrthoDB" id="1726708at2"/>
<evidence type="ECO:0000313" key="5">
    <source>
        <dbReference type="Proteomes" id="UP000309676"/>
    </source>
</evidence>
<dbReference type="AlphaFoldDB" id="A0A5R9GDC7"/>
<dbReference type="InterPro" id="IPR050768">
    <property type="entry name" value="UPF0353/GerABKA_families"/>
</dbReference>
<sequence>MNEETVREWFAGSGDVRISANCMGEGQESQTVVMAYCEGMVDRKLLNEIVFPRLDSVFRDIGEDRTLASLIESRMEAQRLDGGATREAVALKVYSGELLLSFPNAELQYSVSIANTPQRKPEESSTEISIKGPRDAFTEDAVINVALVRKRLKSASMRVEKFTLGSRSNTSVFLLYIHDIAEPNALRNVRERLKTFDTDGVVGIAQLEEGLTGAPYSLFPLLDYIGRPDYAAASLLAGRFAVIADGTPMALIGPCNLTSLLISPEDAHLPFYFVSMERVLRIVGLLLALFLPGFWVSVSAFNLDQIPFPLLATITTARIGLPISGPLDLFLMLAMFEVFREAGVRLPKAVGQTVAVVGGLIIGDAAIQAGITSPTTLVVTAVSTVATFTLINQTLVGSVSVLRIGLLLMASTFGMFGLIAGSLGLLLYLASLKSFGVPYLAPIAPFHRKDLWQSLLAKPWKNRARRPTFLHPTDPKRGGKR</sequence>
<dbReference type="InterPro" id="IPR004995">
    <property type="entry name" value="Spore_Ger"/>
</dbReference>
<dbReference type="PANTHER" id="PTHR22550:SF5">
    <property type="entry name" value="LEUCINE ZIPPER PROTEIN 4"/>
    <property type="match status" value="1"/>
</dbReference>
<dbReference type="PANTHER" id="PTHR22550">
    <property type="entry name" value="SPORE GERMINATION PROTEIN"/>
    <property type="match status" value="1"/>
</dbReference>
<feature type="transmembrane region" description="Helical" evidence="3">
    <location>
        <begin position="279"/>
        <end position="301"/>
    </location>
</feature>
<keyword evidence="5" id="KW-1185">Reference proteome</keyword>
<dbReference type="Pfam" id="PF03323">
    <property type="entry name" value="GerA"/>
    <property type="match status" value="1"/>
</dbReference>
<proteinExistence type="inferred from homology"/>
<comment type="caution">
    <text evidence="4">The sequence shown here is derived from an EMBL/GenBank/DDBJ whole genome shotgun (WGS) entry which is preliminary data.</text>
</comment>
<accession>A0A5R9GDC7</accession>
<dbReference type="GO" id="GO:0016020">
    <property type="term" value="C:membrane"/>
    <property type="evidence" value="ECO:0007669"/>
    <property type="project" value="InterPro"/>
</dbReference>
<protein>
    <submittedName>
        <fullName evidence="4">Spore germination protein</fullName>
    </submittedName>
</protein>
<keyword evidence="3" id="KW-0812">Transmembrane</keyword>
<keyword evidence="2 3" id="KW-0472">Membrane</keyword>
<organism evidence="4 5">
    <name type="scientific">Paenibacillus antri</name>
    <dbReference type="NCBI Taxonomy" id="2582848"/>
    <lineage>
        <taxon>Bacteria</taxon>
        <taxon>Bacillati</taxon>
        <taxon>Bacillota</taxon>
        <taxon>Bacilli</taxon>
        <taxon>Bacillales</taxon>
        <taxon>Paenibacillaceae</taxon>
        <taxon>Paenibacillus</taxon>
    </lineage>
</organism>
<dbReference type="GO" id="GO:0009847">
    <property type="term" value="P:spore germination"/>
    <property type="evidence" value="ECO:0007669"/>
    <property type="project" value="InterPro"/>
</dbReference>
<reference evidence="4 5" key="1">
    <citation type="submission" date="2019-05" db="EMBL/GenBank/DDBJ databases">
        <authorList>
            <person name="Narsing Rao M.P."/>
            <person name="Li W.J."/>
        </authorList>
    </citation>
    <scope>NUCLEOTIDE SEQUENCE [LARGE SCALE GENOMIC DNA]</scope>
    <source>
        <strain evidence="4 5">SYSU_K30003</strain>
    </source>
</reference>